<dbReference type="PANTHER" id="PTHR11352">
    <property type="entry name" value="PROLIFERATING CELL NUCLEAR ANTIGEN"/>
    <property type="match status" value="1"/>
</dbReference>
<dbReference type="EMBL" id="MN739013">
    <property type="protein sequence ID" value="QHT35154.1"/>
    <property type="molecule type" value="Genomic_DNA"/>
</dbReference>
<dbReference type="GO" id="GO:0030337">
    <property type="term" value="F:DNA polymerase processivity factor activity"/>
    <property type="evidence" value="ECO:0007669"/>
    <property type="project" value="InterPro"/>
</dbReference>
<feature type="domain" description="Proliferating cell nuclear antigen PCNA N-terminal" evidence="3">
    <location>
        <begin position="11"/>
        <end position="126"/>
    </location>
</feature>
<protein>
    <recommendedName>
        <fullName evidence="6">Proliferating cell nuclear antigen PCNA N-terminal domain-containing protein</fullName>
    </recommendedName>
</protein>
<dbReference type="InterPro" id="IPR022648">
    <property type="entry name" value="Pr_cel_nuc_antig_N"/>
</dbReference>
<evidence type="ECO:0000259" key="3">
    <source>
        <dbReference type="Pfam" id="PF00705"/>
    </source>
</evidence>
<keyword evidence="2" id="KW-0238">DNA-binding</keyword>
<dbReference type="InterPro" id="IPR022649">
    <property type="entry name" value="Pr_cel_nuc_antig_C"/>
</dbReference>
<dbReference type="HAMAP" id="MF_00317">
    <property type="entry name" value="DNApol_clamp_arch"/>
    <property type="match status" value="1"/>
</dbReference>
<dbReference type="NCBIfam" id="TIGR00590">
    <property type="entry name" value="pcna"/>
    <property type="match status" value="1"/>
</dbReference>
<evidence type="ECO:0000259" key="4">
    <source>
        <dbReference type="Pfam" id="PF02747"/>
    </source>
</evidence>
<dbReference type="PANTHER" id="PTHR11352:SF0">
    <property type="entry name" value="PROLIFERATING CELL NUCLEAR ANTIGEN"/>
    <property type="match status" value="1"/>
</dbReference>
<comment type="similarity">
    <text evidence="1">Belongs to the PCNA family.</text>
</comment>
<dbReference type="SUPFAM" id="SSF55979">
    <property type="entry name" value="DNA clamp"/>
    <property type="match status" value="2"/>
</dbReference>
<sequence>MNIQINNPIKADIFAAIFQNMKLFSDSVNIIFDEEKMFIQAIDSGHVAILELNIPAAWFDKYAQTSMTIGVNSIILFKILSTRDKCQNIEIQCNDNADRLLIKFCSDNKTIFDKTFEMPLIDLDAELMTIPAVEYQAEFSLPSTNFSNLINQLKMFGDSMDIECSEEKIILYSDSQEYGKMSAEISIDELTSFVIDEGERLKMSFSLAHLHCMSQFHKLSKEVELKFKTNNPIQVVYNLGDADTTLRFFLAPKISDDDE</sequence>
<dbReference type="InterPro" id="IPR046938">
    <property type="entry name" value="DNA_clamp_sf"/>
</dbReference>
<evidence type="ECO:0008006" key="6">
    <source>
        <dbReference type="Google" id="ProtNLM"/>
    </source>
</evidence>
<dbReference type="Gene3D" id="3.70.10.10">
    <property type="match status" value="1"/>
</dbReference>
<dbReference type="GO" id="GO:0003677">
    <property type="term" value="F:DNA binding"/>
    <property type="evidence" value="ECO:0007669"/>
    <property type="project" value="UniProtKB-KW"/>
</dbReference>
<proteinExistence type="inferred from homology"/>
<feature type="domain" description="Proliferating cell nuclear antigen PCNA C-terminal" evidence="4">
    <location>
        <begin position="130"/>
        <end position="253"/>
    </location>
</feature>
<organism evidence="5">
    <name type="scientific">viral metagenome</name>
    <dbReference type="NCBI Taxonomy" id="1070528"/>
    <lineage>
        <taxon>unclassified sequences</taxon>
        <taxon>metagenomes</taxon>
        <taxon>organismal metagenomes</taxon>
    </lineage>
</organism>
<dbReference type="Pfam" id="PF00705">
    <property type="entry name" value="PCNA_N"/>
    <property type="match status" value="1"/>
</dbReference>
<accession>A0A6C0F189</accession>
<name>A0A6C0F189_9ZZZZ</name>
<dbReference type="Pfam" id="PF02747">
    <property type="entry name" value="PCNA_C"/>
    <property type="match status" value="1"/>
</dbReference>
<dbReference type="GO" id="GO:0006272">
    <property type="term" value="P:leading strand elongation"/>
    <property type="evidence" value="ECO:0007669"/>
    <property type="project" value="TreeGrafter"/>
</dbReference>
<evidence type="ECO:0000256" key="1">
    <source>
        <dbReference type="ARBA" id="ARBA00010462"/>
    </source>
</evidence>
<evidence type="ECO:0000313" key="5">
    <source>
        <dbReference type="EMBL" id="QHT35154.1"/>
    </source>
</evidence>
<dbReference type="AlphaFoldDB" id="A0A6C0F189"/>
<dbReference type="GO" id="GO:0006275">
    <property type="term" value="P:regulation of DNA replication"/>
    <property type="evidence" value="ECO:0007669"/>
    <property type="project" value="InterPro"/>
</dbReference>
<dbReference type="PRINTS" id="PR00339">
    <property type="entry name" value="PCNACYCLIN"/>
</dbReference>
<dbReference type="InterPro" id="IPR000730">
    <property type="entry name" value="Pr_cel_nuc_antig"/>
</dbReference>
<dbReference type="CDD" id="cd00577">
    <property type="entry name" value="PCNA"/>
    <property type="match status" value="1"/>
</dbReference>
<reference evidence="5" key="1">
    <citation type="journal article" date="2020" name="Nature">
        <title>Giant virus diversity and host interactions through global metagenomics.</title>
        <authorList>
            <person name="Schulz F."/>
            <person name="Roux S."/>
            <person name="Paez-Espino D."/>
            <person name="Jungbluth S."/>
            <person name="Walsh D.A."/>
            <person name="Denef V.J."/>
            <person name="McMahon K.D."/>
            <person name="Konstantinidis K.T."/>
            <person name="Eloe-Fadrosh E.A."/>
            <person name="Kyrpides N.C."/>
            <person name="Woyke T."/>
        </authorList>
    </citation>
    <scope>NUCLEOTIDE SEQUENCE</scope>
    <source>
        <strain evidence="5">GVMAG-M-3300009180-1</strain>
    </source>
</reference>
<evidence type="ECO:0000256" key="2">
    <source>
        <dbReference type="ARBA" id="ARBA00023125"/>
    </source>
</evidence>